<dbReference type="RefSeq" id="WP_397018416.1">
    <property type="nucleotide sequence ID" value="NZ_JBITMB010000001.1"/>
</dbReference>
<reference evidence="1 2" key="1">
    <citation type="submission" date="2024-10" db="EMBL/GenBank/DDBJ databases">
        <title>The Natural Products Discovery Center: Release of the First 8490 Sequenced Strains for Exploring Actinobacteria Biosynthetic Diversity.</title>
        <authorList>
            <person name="Kalkreuter E."/>
            <person name="Kautsar S.A."/>
            <person name="Yang D."/>
            <person name="Bader C.D."/>
            <person name="Teijaro C.N."/>
            <person name="Fluegel L."/>
            <person name="Davis C.M."/>
            <person name="Simpson J.R."/>
            <person name="Lauterbach L."/>
            <person name="Steele A.D."/>
            <person name="Gui C."/>
            <person name="Meng S."/>
            <person name="Li G."/>
            <person name="Viehrig K."/>
            <person name="Ye F."/>
            <person name="Su P."/>
            <person name="Kiefer A.F."/>
            <person name="Nichols A."/>
            <person name="Cepeda A.J."/>
            <person name="Yan W."/>
            <person name="Fan B."/>
            <person name="Jiang Y."/>
            <person name="Adhikari A."/>
            <person name="Zheng C.-J."/>
            <person name="Schuster L."/>
            <person name="Cowan T.M."/>
            <person name="Smanski M.J."/>
            <person name="Chevrette M.G."/>
            <person name="De Carvalho L.P.S."/>
            <person name="Shen B."/>
        </authorList>
    </citation>
    <scope>NUCLEOTIDE SEQUENCE [LARGE SCALE GENOMIC DNA]</scope>
    <source>
        <strain evidence="1 2">NPDC049503</strain>
    </source>
</reference>
<dbReference type="InterPro" id="IPR028228">
    <property type="entry name" value="Imm53"/>
</dbReference>
<proteinExistence type="predicted"/>
<gene>
    <name evidence="1" type="ORF">ACIBP5_02765</name>
</gene>
<dbReference type="EMBL" id="JBITMB010000001">
    <property type="protein sequence ID" value="MFI7438870.1"/>
    <property type="molecule type" value="Genomic_DNA"/>
</dbReference>
<sequence>MIADALAFLQSSYASCSDDDWEHSYGVTIETLDNPGCHLKIDLVDTPLAGASLDRLEVERAEDDWVHAWSDGLRFEGACGPPNLGEMMGAFRDFAKPEVDARAGGHGRRSWPWSLTSVRRYCGCWRSSPVRPAD</sequence>
<organism evidence="1 2">
    <name type="scientific">Nonomuraea indica</name>
    <dbReference type="NCBI Taxonomy" id="1581193"/>
    <lineage>
        <taxon>Bacteria</taxon>
        <taxon>Bacillati</taxon>
        <taxon>Actinomycetota</taxon>
        <taxon>Actinomycetes</taxon>
        <taxon>Streptosporangiales</taxon>
        <taxon>Streptosporangiaceae</taxon>
        <taxon>Nonomuraea</taxon>
    </lineage>
</organism>
<dbReference type="Proteomes" id="UP001612928">
    <property type="component" value="Unassembled WGS sequence"/>
</dbReference>
<evidence type="ECO:0000313" key="2">
    <source>
        <dbReference type="Proteomes" id="UP001612928"/>
    </source>
</evidence>
<comment type="caution">
    <text evidence="1">The sequence shown here is derived from an EMBL/GenBank/DDBJ whole genome shotgun (WGS) entry which is preliminary data.</text>
</comment>
<dbReference type="Pfam" id="PF15580">
    <property type="entry name" value="Imm53"/>
    <property type="match status" value="1"/>
</dbReference>
<protein>
    <submittedName>
        <fullName evidence="1">Immunity 53 family protein</fullName>
    </submittedName>
</protein>
<name>A0ABW7ZWD9_9ACTN</name>
<accession>A0ABW7ZWD9</accession>
<keyword evidence="2" id="KW-1185">Reference proteome</keyword>
<evidence type="ECO:0000313" key="1">
    <source>
        <dbReference type="EMBL" id="MFI7438870.1"/>
    </source>
</evidence>